<keyword evidence="2" id="KW-1185">Reference proteome</keyword>
<reference evidence="1 2" key="1">
    <citation type="journal article" date="2015" name="Int. J. Syst. Evol. Microbiol.">
        <title>Youhaiella tibetensis gen. nov., sp. nov., isolated from subsurface sediment.</title>
        <authorList>
            <person name="Wang Y.X."/>
            <person name="Huang F.Q."/>
            <person name="Nogi Y."/>
            <person name="Pang S.J."/>
            <person name="Wang P.K."/>
            <person name="Lv J."/>
        </authorList>
    </citation>
    <scope>NUCLEOTIDE SEQUENCE [LARGE SCALE GENOMIC DNA]</scope>
    <source>
        <strain evidence="2">fig4</strain>
    </source>
</reference>
<dbReference type="RefSeq" id="WP_147656692.1">
    <property type="nucleotide sequence ID" value="NZ_BMFM01000001.1"/>
</dbReference>
<organism evidence="1 2">
    <name type="scientific">Paradevosia tibetensis</name>
    <dbReference type="NCBI Taxonomy" id="1447062"/>
    <lineage>
        <taxon>Bacteria</taxon>
        <taxon>Pseudomonadati</taxon>
        <taxon>Pseudomonadota</taxon>
        <taxon>Alphaproteobacteria</taxon>
        <taxon>Hyphomicrobiales</taxon>
        <taxon>Devosiaceae</taxon>
        <taxon>Paradevosia</taxon>
    </lineage>
</organism>
<dbReference type="EMBL" id="CP041690">
    <property type="protein sequence ID" value="QEE21448.1"/>
    <property type="molecule type" value="Genomic_DNA"/>
</dbReference>
<sequence length="133" mass="13773">MMKINKFASVLALAAVVALPAGGAFAATTTPSKPAAMAKMAPVTDPSGMVARWSAADISGIDAAKAVKIIDLHKANGVQDAKKIAAYESANKGQIAKLRTALNNDAKFKAWAKKNHVNLERVVGVSNGEVAVF</sequence>
<dbReference type="OrthoDB" id="9962841at2"/>
<evidence type="ECO:0000313" key="1">
    <source>
        <dbReference type="EMBL" id="QEE21448.1"/>
    </source>
</evidence>
<protein>
    <submittedName>
        <fullName evidence="1">Uncharacterized protein</fullName>
    </submittedName>
</protein>
<evidence type="ECO:0000313" key="2">
    <source>
        <dbReference type="Proteomes" id="UP000321062"/>
    </source>
</evidence>
<dbReference type="AlphaFoldDB" id="A0A5B9DSM6"/>
<accession>A0A5B9DSM6</accession>
<gene>
    <name evidence="1" type="ORF">FNA67_15180</name>
</gene>
<name>A0A5B9DSM6_9HYPH</name>
<proteinExistence type="predicted"/>
<dbReference type="Proteomes" id="UP000321062">
    <property type="component" value="Chromosome"/>
</dbReference>
<dbReference type="KEGG" id="yti:FNA67_15180"/>